<dbReference type="PROSITE" id="PS51257">
    <property type="entry name" value="PROKAR_LIPOPROTEIN"/>
    <property type="match status" value="1"/>
</dbReference>
<comment type="caution">
    <text evidence="2">The sequence shown here is derived from an EMBL/GenBank/DDBJ whole genome shotgun (WGS) entry which is preliminary data.</text>
</comment>
<dbReference type="RefSeq" id="WP_172345302.1">
    <property type="nucleotide sequence ID" value="NZ_CASYYZ010000009.1"/>
</dbReference>
<evidence type="ECO:0000313" key="3">
    <source>
        <dbReference type="Proteomes" id="UP000820977"/>
    </source>
</evidence>
<sequence>MKKIGFLTSMLFLMTAAISLTACSSDDDGNGDETPVTPPANMENAAKYEITDDNSPYKYIELTAGEEYIIEYKDNNGGVSLTKKHAPVMRENSNGSSGYNYGLKTGTYKKTGEYVYALDGFGTVTFTESSMTVQDKNGTKTYKYRKTPKISGDINSLCRTWTAEQYHFTAGEKGGQSISKTFGTFEEFEKFLQSMGADDDDMGYENEIWYKSSCDEMIISPFGTLAMQCKVYSGMKYLGRFFLPAAWMATGKNKGAVPSAFADEGNLLEFELVGNNLKAYLGDEDEEGFEKLTITYKAK</sequence>
<keyword evidence="3" id="KW-1185">Reference proteome</keyword>
<organism evidence="2 3">
    <name type="scientific">Xylanibacter caecicola</name>
    <dbReference type="NCBI Taxonomy" id="2736294"/>
    <lineage>
        <taxon>Bacteria</taxon>
        <taxon>Pseudomonadati</taxon>
        <taxon>Bacteroidota</taxon>
        <taxon>Bacteroidia</taxon>
        <taxon>Bacteroidales</taxon>
        <taxon>Prevotellaceae</taxon>
        <taxon>Xylanibacter</taxon>
    </lineage>
</organism>
<keyword evidence="1" id="KW-0732">Signal</keyword>
<evidence type="ECO:0000256" key="1">
    <source>
        <dbReference type="SAM" id="SignalP"/>
    </source>
</evidence>
<feature type="chain" id="PRO_5045539626" description="DUF4595 domain-containing protein" evidence="1">
    <location>
        <begin position="23"/>
        <end position="299"/>
    </location>
</feature>
<evidence type="ECO:0000313" key="2">
    <source>
        <dbReference type="EMBL" id="NPE25836.1"/>
    </source>
</evidence>
<dbReference type="EMBL" id="JABKKJ010000019">
    <property type="protein sequence ID" value="NPE25836.1"/>
    <property type="molecule type" value="Genomic_DNA"/>
</dbReference>
<evidence type="ECO:0008006" key="4">
    <source>
        <dbReference type="Google" id="ProtNLM"/>
    </source>
</evidence>
<dbReference type="Proteomes" id="UP000820977">
    <property type="component" value="Unassembled WGS sequence"/>
</dbReference>
<protein>
    <recommendedName>
        <fullName evidence="4">DUF4595 domain-containing protein</fullName>
    </recommendedName>
</protein>
<feature type="signal peptide" evidence="1">
    <location>
        <begin position="1"/>
        <end position="22"/>
    </location>
</feature>
<reference evidence="2 3" key="1">
    <citation type="submission" date="2020-05" db="EMBL/GenBank/DDBJ databases">
        <title>Distinct polysaccharide utilization as determinants for interspecies competition between intestinal Prevotella spp.</title>
        <authorList>
            <person name="Galvez E.J.C."/>
            <person name="Iljazovic A."/>
            <person name="Strowig T."/>
        </authorList>
    </citation>
    <scope>NUCLEOTIDE SEQUENCE [LARGE SCALE GENOMIC DNA]</scope>
    <source>
        <strain evidence="2 3">PCHR</strain>
    </source>
</reference>
<name>A0ABX2B3N3_9BACT</name>
<gene>
    <name evidence="2" type="ORF">HPS54_09960</name>
</gene>
<proteinExistence type="predicted"/>
<accession>A0ABX2B3N3</accession>